<dbReference type="KEGG" id="samy:DB32_005659"/>
<dbReference type="InterPro" id="IPR050595">
    <property type="entry name" value="Bact_response_regulator"/>
</dbReference>
<dbReference type="STRING" id="927083.DB32_005659"/>
<dbReference type="PANTHER" id="PTHR44591:SF3">
    <property type="entry name" value="RESPONSE REGULATORY DOMAIN-CONTAINING PROTEIN"/>
    <property type="match status" value="1"/>
</dbReference>
<dbReference type="EMBL" id="CP011125">
    <property type="protein sequence ID" value="AKF08510.1"/>
    <property type="molecule type" value="Genomic_DNA"/>
</dbReference>
<evidence type="ECO:0000313" key="4">
    <source>
        <dbReference type="EMBL" id="AKF08510.1"/>
    </source>
</evidence>
<gene>
    <name evidence="4" type="ORF">DB32_005659</name>
</gene>
<dbReference type="Proteomes" id="UP000034883">
    <property type="component" value="Chromosome"/>
</dbReference>
<dbReference type="InterPro" id="IPR001789">
    <property type="entry name" value="Sig_transdc_resp-reg_receiver"/>
</dbReference>
<proteinExistence type="predicted"/>
<keyword evidence="1 2" id="KW-0597">Phosphoprotein</keyword>
<evidence type="ECO:0000256" key="2">
    <source>
        <dbReference type="PROSITE-ProRule" id="PRU00169"/>
    </source>
</evidence>
<dbReference type="RefSeq" id="WP_053235644.1">
    <property type="nucleotide sequence ID" value="NZ_CP011125.1"/>
</dbReference>
<feature type="domain" description="Response regulatory" evidence="3">
    <location>
        <begin position="4"/>
        <end position="117"/>
    </location>
</feature>
<feature type="modified residue" description="4-aspartylphosphate" evidence="2">
    <location>
        <position position="53"/>
    </location>
</feature>
<dbReference type="Gene3D" id="3.40.50.2300">
    <property type="match status" value="1"/>
</dbReference>
<evidence type="ECO:0000259" key="3">
    <source>
        <dbReference type="PROSITE" id="PS50110"/>
    </source>
</evidence>
<dbReference type="GO" id="GO:0000160">
    <property type="term" value="P:phosphorelay signal transduction system"/>
    <property type="evidence" value="ECO:0007669"/>
    <property type="project" value="InterPro"/>
</dbReference>
<dbReference type="AlphaFoldDB" id="A0A0F6YKS9"/>
<evidence type="ECO:0000256" key="1">
    <source>
        <dbReference type="ARBA" id="ARBA00022553"/>
    </source>
</evidence>
<sequence length="124" mass="13689">MSRRVLIVDDNRELAENLAEILEMEGLEALVMDDPLAVLHAARELRFDAALLDVRMPGMDGIDLLRQLAEHSPDAVYVLMTAFTKEERLAQRDARVRRVLAKPFGPDVLIAALRDVEVVGAGGA</sequence>
<reference evidence="4 5" key="1">
    <citation type="submission" date="2015-03" db="EMBL/GenBank/DDBJ databases">
        <title>Genome assembly of Sandaracinus amylolyticus DSM 53668.</title>
        <authorList>
            <person name="Sharma G."/>
            <person name="Subramanian S."/>
        </authorList>
    </citation>
    <scope>NUCLEOTIDE SEQUENCE [LARGE SCALE GENOMIC DNA]</scope>
    <source>
        <strain evidence="4 5">DSM 53668</strain>
    </source>
</reference>
<dbReference type="PROSITE" id="PS50110">
    <property type="entry name" value="RESPONSE_REGULATORY"/>
    <property type="match status" value="1"/>
</dbReference>
<dbReference type="CDD" id="cd00156">
    <property type="entry name" value="REC"/>
    <property type="match status" value="1"/>
</dbReference>
<dbReference type="Pfam" id="PF00072">
    <property type="entry name" value="Response_reg"/>
    <property type="match status" value="1"/>
</dbReference>
<dbReference type="OrthoDB" id="9788090at2"/>
<evidence type="ECO:0000313" key="5">
    <source>
        <dbReference type="Proteomes" id="UP000034883"/>
    </source>
</evidence>
<name>A0A0F6YKS9_9BACT</name>
<protein>
    <submittedName>
        <fullName evidence="4">Response regulator</fullName>
    </submittedName>
</protein>
<dbReference type="PANTHER" id="PTHR44591">
    <property type="entry name" value="STRESS RESPONSE REGULATOR PROTEIN 1"/>
    <property type="match status" value="1"/>
</dbReference>
<dbReference type="InterPro" id="IPR011006">
    <property type="entry name" value="CheY-like_superfamily"/>
</dbReference>
<accession>A0A0F6YKS9</accession>
<dbReference type="SMART" id="SM00448">
    <property type="entry name" value="REC"/>
    <property type="match status" value="1"/>
</dbReference>
<keyword evidence="5" id="KW-1185">Reference proteome</keyword>
<organism evidence="4 5">
    <name type="scientific">Sandaracinus amylolyticus</name>
    <dbReference type="NCBI Taxonomy" id="927083"/>
    <lineage>
        <taxon>Bacteria</taxon>
        <taxon>Pseudomonadati</taxon>
        <taxon>Myxococcota</taxon>
        <taxon>Polyangia</taxon>
        <taxon>Polyangiales</taxon>
        <taxon>Sandaracinaceae</taxon>
        <taxon>Sandaracinus</taxon>
    </lineage>
</organism>
<dbReference type="SUPFAM" id="SSF52172">
    <property type="entry name" value="CheY-like"/>
    <property type="match status" value="1"/>
</dbReference>